<comment type="caution">
    <text evidence="2">The sequence shown here is derived from an EMBL/GenBank/DDBJ whole genome shotgun (WGS) entry which is preliminary data.</text>
</comment>
<keyword evidence="1" id="KW-0732">Signal</keyword>
<dbReference type="Proteomes" id="UP000322791">
    <property type="component" value="Unassembled WGS sequence"/>
</dbReference>
<protein>
    <recommendedName>
        <fullName evidence="4">Carboxypeptidase regulatory-like domain-containing protein</fullName>
    </recommendedName>
</protein>
<evidence type="ECO:0000313" key="3">
    <source>
        <dbReference type="Proteomes" id="UP000322791"/>
    </source>
</evidence>
<dbReference type="PROSITE" id="PS51257">
    <property type="entry name" value="PROKAR_LIPOPROTEIN"/>
    <property type="match status" value="1"/>
</dbReference>
<gene>
    <name evidence="2" type="ORF">FY528_12010</name>
</gene>
<feature type="signal peptide" evidence="1">
    <location>
        <begin position="1"/>
        <end position="21"/>
    </location>
</feature>
<feature type="chain" id="PRO_5022881270" description="Carboxypeptidase regulatory-like domain-containing protein" evidence="1">
    <location>
        <begin position="22"/>
        <end position="268"/>
    </location>
</feature>
<dbReference type="RefSeq" id="WP_149071257.1">
    <property type="nucleotide sequence ID" value="NZ_VTHL01000011.1"/>
</dbReference>
<organism evidence="2 3">
    <name type="scientific">Hymenobacter lutimineralis</name>
    <dbReference type="NCBI Taxonomy" id="2606448"/>
    <lineage>
        <taxon>Bacteria</taxon>
        <taxon>Pseudomonadati</taxon>
        <taxon>Bacteroidota</taxon>
        <taxon>Cytophagia</taxon>
        <taxon>Cytophagales</taxon>
        <taxon>Hymenobacteraceae</taxon>
        <taxon>Hymenobacter</taxon>
    </lineage>
</organism>
<evidence type="ECO:0008006" key="4">
    <source>
        <dbReference type="Google" id="ProtNLM"/>
    </source>
</evidence>
<reference evidence="2 3" key="1">
    <citation type="submission" date="2019-08" db="EMBL/GenBank/DDBJ databases">
        <authorList>
            <person name="Seo M.-J."/>
        </authorList>
    </citation>
    <scope>NUCLEOTIDE SEQUENCE [LARGE SCALE GENOMIC DNA]</scope>
    <source>
        <strain evidence="2 3">KIGAM108</strain>
    </source>
</reference>
<name>A0A5D6V1T4_9BACT</name>
<accession>A0A5D6V1T4</accession>
<evidence type="ECO:0000256" key="1">
    <source>
        <dbReference type="SAM" id="SignalP"/>
    </source>
</evidence>
<proteinExistence type="predicted"/>
<keyword evidence="3" id="KW-1185">Reference proteome</keyword>
<sequence>MRFPSLSAVAFGLLLAGGLLSSCDEKDPATPAPQQPVELAVLSGQITPAQAVSTVTATDKSGRTLTATPGSTGAYAFAAAAPGEYTLRFAPTAEYLAPEPVQATLVRGGTVVATTAQLAPASATIEVDGVPVTHQITVEHLWYSTIGDDSYIFYLAETDRTGDHYPYVQLSLNYTFDNHSGPDTNRVLPLGDDGYGALYNDDVLIIDAENDYPRRTGGTLTTTSVNREKHVFSGYFEFKAGNYNKQQNYVTKTIKGRFVNLPYEVARR</sequence>
<dbReference type="AlphaFoldDB" id="A0A5D6V1T4"/>
<dbReference type="EMBL" id="VTHL01000011">
    <property type="protein sequence ID" value="TYZ08932.1"/>
    <property type="molecule type" value="Genomic_DNA"/>
</dbReference>
<evidence type="ECO:0000313" key="2">
    <source>
        <dbReference type="EMBL" id="TYZ08932.1"/>
    </source>
</evidence>